<dbReference type="Proteomes" id="UP000218334">
    <property type="component" value="Unassembled WGS sequence"/>
</dbReference>
<reference evidence="2" key="1">
    <citation type="journal article" date="2017" name="Nat. Ecol. Evol.">
        <title>Genome expansion and lineage-specific genetic innovations in the forest pathogenic fungi Armillaria.</title>
        <authorList>
            <person name="Sipos G."/>
            <person name="Prasanna A.N."/>
            <person name="Walter M.C."/>
            <person name="O'Connor E."/>
            <person name="Balint B."/>
            <person name="Krizsan K."/>
            <person name="Kiss B."/>
            <person name="Hess J."/>
            <person name="Varga T."/>
            <person name="Slot J."/>
            <person name="Riley R."/>
            <person name="Boka B."/>
            <person name="Rigling D."/>
            <person name="Barry K."/>
            <person name="Lee J."/>
            <person name="Mihaltcheva S."/>
            <person name="LaButti K."/>
            <person name="Lipzen A."/>
            <person name="Waldron R."/>
            <person name="Moloney N.M."/>
            <person name="Sperisen C."/>
            <person name="Kredics L."/>
            <person name="Vagvoelgyi C."/>
            <person name="Patrignani A."/>
            <person name="Fitzpatrick D."/>
            <person name="Nagy I."/>
            <person name="Doyle S."/>
            <person name="Anderson J.B."/>
            <person name="Grigoriev I.V."/>
            <person name="Gueldener U."/>
            <person name="Muensterkoetter M."/>
            <person name="Nagy L.G."/>
        </authorList>
    </citation>
    <scope>NUCLEOTIDE SEQUENCE [LARGE SCALE GENOMIC DNA]</scope>
    <source>
        <strain evidence="2">28-4</strain>
    </source>
</reference>
<accession>A0A2H3BL92</accession>
<name>A0A2H3BL92_9AGAR</name>
<evidence type="ECO:0000313" key="2">
    <source>
        <dbReference type="Proteomes" id="UP000218334"/>
    </source>
</evidence>
<evidence type="ECO:0000313" key="1">
    <source>
        <dbReference type="EMBL" id="PBK71629.1"/>
    </source>
</evidence>
<protein>
    <submittedName>
        <fullName evidence="1">Uncharacterized protein</fullName>
    </submittedName>
</protein>
<organism evidence="1 2">
    <name type="scientific">Armillaria solidipes</name>
    <dbReference type="NCBI Taxonomy" id="1076256"/>
    <lineage>
        <taxon>Eukaryota</taxon>
        <taxon>Fungi</taxon>
        <taxon>Dikarya</taxon>
        <taxon>Basidiomycota</taxon>
        <taxon>Agaricomycotina</taxon>
        <taxon>Agaricomycetes</taxon>
        <taxon>Agaricomycetidae</taxon>
        <taxon>Agaricales</taxon>
        <taxon>Marasmiineae</taxon>
        <taxon>Physalacriaceae</taxon>
        <taxon>Armillaria</taxon>
    </lineage>
</organism>
<gene>
    <name evidence="1" type="ORF">ARMSODRAFT_1002712</name>
</gene>
<dbReference type="AlphaFoldDB" id="A0A2H3BL92"/>
<proteinExistence type="predicted"/>
<dbReference type="EMBL" id="KZ293423">
    <property type="protein sequence ID" value="PBK71629.1"/>
    <property type="molecule type" value="Genomic_DNA"/>
</dbReference>
<keyword evidence="2" id="KW-1185">Reference proteome</keyword>
<sequence length="175" mass="19815">MYETTRRPLGAQKKHQLLVINEDAVATYFSAAPWQSIFNRQSKPYIRRPGSVMIDDHLNSLIFQQIWDEGDYDENTDVEGWLEPCTGCTNINRNSGTIVRKVIAGDGHETCPRVLTAASWVSAARDSSNLGILATERCFAKKETNAQQVEFPRIAPVQTKGKLMEAINDRRYLNR</sequence>